<accession>A0A951QI69</accession>
<dbReference type="PROSITE" id="PS51318">
    <property type="entry name" value="TAT"/>
    <property type="match status" value="1"/>
</dbReference>
<feature type="domain" description="Solute-binding protein family 3/N-terminal" evidence="4">
    <location>
        <begin position="40"/>
        <end position="267"/>
    </location>
</feature>
<keyword evidence="3" id="KW-0732">Signal</keyword>
<reference evidence="5" key="2">
    <citation type="journal article" date="2022" name="Microbiol. Resour. Announc.">
        <title>Metagenome Sequencing to Explore Phylogenomics of Terrestrial Cyanobacteria.</title>
        <authorList>
            <person name="Ward R.D."/>
            <person name="Stajich J.E."/>
            <person name="Johansen J.R."/>
            <person name="Huntemann M."/>
            <person name="Clum A."/>
            <person name="Foster B."/>
            <person name="Foster B."/>
            <person name="Roux S."/>
            <person name="Palaniappan K."/>
            <person name="Varghese N."/>
            <person name="Mukherjee S."/>
            <person name="Reddy T.B.K."/>
            <person name="Daum C."/>
            <person name="Copeland A."/>
            <person name="Chen I.A."/>
            <person name="Ivanova N.N."/>
            <person name="Kyrpides N.C."/>
            <person name="Shapiro N."/>
            <person name="Eloe-Fadrosh E.A."/>
            <person name="Pietrasiak N."/>
        </authorList>
    </citation>
    <scope>NUCLEOTIDE SEQUENCE</scope>
    <source>
        <strain evidence="5">UHER 2000/2452</strain>
    </source>
</reference>
<comment type="subcellular location">
    <subcellularLocation>
        <location evidence="1">Periplasm</location>
    </subcellularLocation>
</comment>
<evidence type="ECO:0000256" key="3">
    <source>
        <dbReference type="ARBA" id="ARBA00022729"/>
    </source>
</evidence>
<dbReference type="AlphaFoldDB" id="A0A951QI69"/>
<sequence>MNVPQRISRRQALWLVGGLAGGVALHGCTQPSASTAAAQTLLAGISPWPGYSGHYVAMKKDLFKAAGVNVQETFFQSASELITGFLAGKVDIASTTSGDAIEMIHKDPTIRMIYVVDYSDGSDGIIGRDINSPADLKGKTVGRENLLFENVLLRAYLEKGGLTEKDIVIKDLTAADAATAFAAKRVDAAVSYEPWMSKAAAQGGGKLIFSTKGTNLIADTIVTRQKVIETRKADLQAYIRACAEAVKLVNGKDAEAIKIAGDKLGVSAAEMEMQLAGVKVFDIEGNKTIAFNPSNPNNVMKNFELTVKVAYESKLIPEMMDINSLYDDSIVKSL</sequence>
<dbReference type="Pfam" id="PF09084">
    <property type="entry name" value="NMT1"/>
    <property type="match status" value="1"/>
</dbReference>
<organism evidence="5 6">
    <name type="scientific">Drouetiella hepatica Uher 2000/2452</name>
    <dbReference type="NCBI Taxonomy" id="904376"/>
    <lineage>
        <taxon>Bacteria</taxon>
        <taxon>Bacillati</taxon>
        <taxon>Cyanobacteriota</taxon>
        <taxon>Cyanophyceae</taxon>
        <taxon>Oculatellales</taxon>
        <taxon>Oculatellaceae</taxon>
        <taxon>Drouetiella</taxon>
    </lineage>
</organism>
<protein>
    <submittedName>
        <fullName evidence="5">ABC transporter substrate-binding protein</fullName>
    </submittedName>
</protein>
<gene>
    <name evidence="5" type="ORF">KME15_26735</name>
</gene>
<dbReference type="PANTHER" id="PTHR30024">
    <property type="entry name" value="ALIPHATIC SULFONATES-BINDING PROTEIN-RELATED"/>
    <property type="match status" value="1"/>
</dbReference>
<reference evidence="5" key="1">
    <citation type="submission" date="2021-05" db="EMBL/GenBank/DDBJ databases">
        <authorList>
            <person name="Pietrasiak N."/>
            <person name="Ward R."/>
            <person name="Stajich J.E."/>
            <person name="Kurbessoian T."/>
        </authorList>
    </citation>
    <scope>NUCLEOTIDE SEQUENCE</scope>
    <source>
        <strain evidence="5">UHER 2000/2452</strain>
    </source>
</reference>
<name>A0A951QI69_9CYAN</name>
<evidence type="ECO:0000259" key="4">
    <source>
        <dbReference type="SMART" id="SM00062"/>
    </source>
</evidence>
<evidence type="ECO:0000256" key="2">
    <source>
        <dbReference type="ARBA" id="ARBA00010742"/>
    </source>
</evidence>
<dbReference type="InterPro" id="IPR001638">
    <property type="entry name" value="Solute-binding_3/MltF_N"/>
</dbReference>
<dbReference type="SMART" id="SM00062">
    <property type="entry name" value="PBPb"/>
    <property type="match status" value="1"/>
</dbReference>
<proteinExistence type="inferred from homology"/>
<dbReference type="InterPro" id="IPR015168">
    <property type="entry name" value="SsuA/THI5"/>
</dbReference>
<dbReference type="SUPFAM" id="SSF53850">
    <property type="entry name" value="Periplasmic binding protein-like II"/>
    <property type="match status" value="1"/>
</dbReference>
<dbReference type="Gene3D" id="3.40.190.10">
    <property type="entry name" value="Periplasmic binding protein-like II"/>
    <property type="match status" value="2"/>
</dbReference>
<comment type="caution">
    <text evidence="5">The sequence shown here is derived from an EMBL/GenBank/DDBJ whole genome shotgun (WGS) entry which is preliminary data.</text>
</comment>
<comment type="similarity">
    <text evidence="2">Belongs to the bacterial solute-binding protein SsuA/TauA family.</text>
</comment>
<dbReference type="Proteomes" id="UP000757435">
    <property type="component" value="Unassembled WGS sequence"/>
</dbReference>
<dbReference type="InterPro" id="IPR006311">
    <property type="entry name" value="TAT_signal"/>
</dbReference>
<dbReference type="GO" id="GO:0042597">
    <property type="term" value="C:periplasmic space"/>
    <property type="evidence" value="ECO:0007669"/>
    <property type="project" value="UniProtKB-SubCell"/>
</dbReference>
<dbReference type="EMBL" id="JAHHHD010000065">
    <property type="protein sequence ID" value="MBW4662266.1"/>
    <property type="molecule type" value="Genomic_DNA"/>
</dbReference>
<dbReference type="PANTHER" id="PTHR30024:SF47">
    <property type="entry name" value="TAURINE-BINDING PERIPLASMIC PROTEIN"/>
    <property type="match status" value="1"/>
</dbReference>
<evidence type="ECO:0000313" key="5">
    <source>
        <dbReference type="EMBL" id="MBW4662266.1"/>
    </source>
</evidence>
<evidence type="ECO:0000256" key="1">
    <source>
        <dbReference type="ARBA" id="ARBA00004418"/>
    </source>
</evidence>
<evidence type="ECO:0000313" key="6">
    <source>
        <dbReference type="Proteomes" id="UP000757435"/>
    </source>
</evidence>